<dbReference type="Gene3D" id="6.10.340.10">
    <property type="match status" value="1"/>
</dbReference>
<keyword evidence="7" id="KW-0812">Transmembrane</keyword>
<dbReference type="EMBL" id="JAKTTI010000010">
    <property type="protein sequence ID" value="MCH1625373.1"/>
    <property type="molecule type" value="Genomic_DNA"/>
</dbReference>
<dbReference type="PROSITE" id="PS50111">
    <property type="entry name" value="CHEMOTAXIS_TRANSDUC_2"/>
    <property type="match status" value="1"/>
</dbReference>
<evidence type="ECO:0000313" key="11">
    <source>
        <dbReference type="Proteomes" id="UP001431131"/>
    </source>
</evidence>
<dbReference type="RefSeq" id="WP_240254739.1">
    <property type="nucleotide sequence ID" value="NZ_JAKTTI010000010.1"/>
</dbReference>
<feature type="domain" description="Methyl-accepting transducer" evidence="8">
    <location>
        <begin position="280"/>
        <end position="551"/>
    </location>
</feature>
<comment type="similarity">
    <text evidence="5">Belongs to the methyl-accepting chemotaxis (MCP) protein family.</text>
</comment>
<dbReference type="Pfam" id="PF00672">
    <property type="entry name" value="HAMP"/>
    <property type="match status" value="1"/>
</dbReference>
<evidence type="ECO:0000256" key="2">
    <source>
        <dbReference type="ARBA" id="ARBA00022475"/>
    </source>
</evidence>
<keyword evidence="2" id="KW-1003">Cell membrane</keyword>
<dbReference type="CDD" id="cd06225">
    <property type="entry name" value="HAMP"/>
    <property type="match status" value="1"/>
</dbReference>
<keyword evidence="4 6" id="KW-0807">Transducer</keyword>
<evidence type="ECO:0000259" key="8">
    <source>
        <dbReference type="PROSITE" id="PS50111"/>
    </source>
</evidence>
<dbReference type="PANTHER" id="PTHR32089">
    <property type="entry name" value="METHYL-ACCEPTING CHEMOTAXIS PROTEIN MCPB"/>
    <property type="match status" value="1"/>
</dbReference>
<evidence type="ECO:0000313" key="10">
    <source>
        <dbReference type="EMBL" id="MCH1625373.1"/>
    </source>
</evidence>
<dbReference type="Proteomes" id="UP001431131">
    <property type="component" value="Unassembled WGS sequence"/>
</dbReference>
<evidence type="ECO:0000259" key="9">
    <source>
        <dbReference type="PROSITE" id="PS50885"/>
    </source>
</evidence>
<dbReference type="GO" id="GO:0007165">
    <property type="term" value="P:signal transduction"/>
    <property type="evidence" value="ECO:0007669"/>
    <property type="project" value="UniProtKB-KW"/>
</dbReference>
<feature type="transmembrane region" description="Helical" evidence="7">
    <location>
        <begin position="187"/>
        <end position="207"/>
    </location>
</feature>
<dbReference type="PANTHER" id="PTHR32089:SF112">
    <property type="entry name" value="LYSOZYME-LIKE PROTEIN-RELATED"/>
    <property type="match status" value="1"/>
</dbReference>
<dbReference type="InterPro" id="IPR004089">
    <property type="entry name" value="MCPsignal_dom"/>
</dbReference>
<protein>
    <submittedName>
        <fullName evidence="10">Methyl-accepting chemotaxis protein</fullName>
    </submittedName>
</protein>
<evidence type="ECO:0000256" key="5">
    <source>
        <dbReference type="ARBA" id="ARBA00029447"/>
    </source>
</evidence>
<keyword evidence="7" id="KW-1133">Transmembrane helix</keyword>
<sequence>MKIGLTGKIVGIVVMLFSLCIAIVTTFIYSTVSKQVEKSAGYELIGCANITTGIIEPRLLESVIAGDKEDLTKLEEQISWIIKKKPIFLDSYILNFDGNIIAADETLKTQGFQAGDTFHIDKEAIQMVKEMKHSEYSEVYSYGGIERITGYAPIFKDNDSSKEVIAVNAIDFDAKILKERTWETIKLPIILSIVLPFLVALITIGIVRKITSPIKGLTEHVNEMSKGNLDIEPLEVRSKDELGQLATDFNKMVTHLRELIRNVHNNAEQIAATSEEVAANTDETSRSIVDIADSIHLIAGGTEHQVSKLRNASERTSSIRTELIEMIDRIQLVERSAIVSTTSAENGNKVVSNIIQQMNEIEAQAILTGEIIRKLDEKSKEISHILSLITSVAKQTNLLALNAAIEAARAGENGKGFQVVANEVRKLSEQTGSAVSDIYSIVSNIQDEISGAVINAKKSETTAQHGYLIVQEAGVTFKNISDSITDVSTQLETISNSVRMMDSHMNKVVKSLEESVSISETTSERTLNIAAVTEQQNASMEEIAAATNILAKMSEELESETEKFIID</sequence>
<feature type="domain" description="HAMP" evidence="9">
    <location>
        <begin position="208"/>
        <end position="261"/>
    </location>
</feature>
<reference evidence="10" key="1">
    <citation type="submission" date="2022-02" db="EMBL/GenBank/DDBJ databases">
        <title>Fredinandcohnia quinoae sp. nov. isolated from Chenopodium quinoa seeds.</title>
        <authorList>
            <person name="Saati-Santamaria Z."/>
            <person name="Flores-Felix J.D."/>
            <person name="Igual J.M."/>
            <person name="Velazquez E."/>
            <person name="Garcia-Fraile P."/>
            <person name="Martinez-Molina E."/>
        </authorList>
    </citation>
    <scope>NUCLEOTIDE SEQUENCE</scope>
    <source>
        <strain evidence="10">SECRCQ15</strain>
    </source>
</reference>
<dbReference type="GO" id="GO:0005886">
    <property type="term" value="C:plasma membrane"/>
    <property type="evidence" value="ECO:0007669"/>
    <property type="project" value="UniProtKB-SubCell"/>
</dbReference>
<evidence type="ECO:0000256" key="1">
    <source>
        <dbReference type="ARBA" id="ARBA00004236"/>
    </source>
</evidence>
<gene>
    <name evidence="10" type="ORF">MJG50_08550</name>
</gene>
<organism evidence="10 11">
    <name type="scientific">Fredinandcohnia quinoae</name>
    <dbReference type="NCBI Taxonomy" id="2918902"/>
    <lineage>
        <taxon>Bacteria</taxon>
        <taxon>Bacillati</taxon>
        <taxon>Bacillota</taxon>
        <taxon>Bacilli</taxon>
        <taxon>Bacillales</taxon>
        <taxon>Bacillaceae</taxon>
        <taxon>Fredinandcohnia</taxon>
    </lineage>
</organism>
<comment type="caution">
    <text evidence="10">The sequence shown here is derived from an EMBL/GenBank/DDBJ whole genome shotgun (WGS) entry which is preliminary data.</text>
</comment>
<keyword evidence="11" id="KW-1185">Reference proteome</keyword>
<dbReference type="SMART" id="SM00304">
    <property type="entry name" value="HAMP"/>
    <property type="match status" value="1"/>
</dbReference>
<evidence type="ECO:0000256" key="3">
    <source>
        <dbReference type="ARBA" id="ARBA00023136"/>
    </source>
</evidence>
<accession>A0AAW5DYC6</accession>
<dbReference type="Gene3D" id="1.10.287.950">
    <property type="entry name" value="Methyl-accepting chemotaxis protein"/>
    <property type="match status" value="1"/>
</dbReference>
<dbReference type="SMART" id="SM00283">
    <property type="entry name" value="MA"/>
    <property type="match status" value="1"/>
</dbReference>
<keyword evidence="3 7" id="KW-0472">Membrane</keyword>
<evidence type="ECO:0000256" key="7">
    <source>
        <dbReference type="SAM" id="Phobius"/>
    </source>
</evidence>
<proteinExistence type="inferred from homology"/>
<evidence type="ECO:0000256" key="4">
    <source>
        <dbReference type="ARBA" id="ARBA00023224"/>
    </source>
</evidence>
<dbReference type="PROSITE" id="PS50885">
    <property type="entry name" value="HAMP"/>
    <property type="match status" value="1"/>
</dbReference>
<dbReference type="SUPFAM" id="SSF58104">
    <property type="entry name" value="Methyl-accepting chemotaxis protein (MCP) signaling domain"/>
    <property type="match status" value="1"/>
</dbReference>
<comment type="subcellular location">
    <subcellularLocation>
        <location evidence="1">Cell membrane</location>
    </subcellularLocation>
</comment>
<name>A0AAW5DYC6_9BACI</name>
<dbReference type="AlphaFoldDB" id="A0AAW5DYC6"/>
<feature type="transmembrane region" description="Helical" evidence="7">
    <location>
        <begin position="6"/>
        <end position="29"/>
    </location>
</feature>
<evidence type="ECO:0000256" key="6">
    <source>
        <dbReference type="PROSITE-ProRule" id="PRU00284"/>
    </source>
</evidence>
<dbReference type="Pfam" id="PF00015">
    <property type="entry name" value="MCPsignal"/>
    <property type="match status" value="1"/>
</dbReference>
<dbReference type="InterPro" id="IPR003660">
    <property type="entry name" value="HAMP_dom"/>
</dbReference>